<dbReference type="GO" id="GO:0005694">
    <property type="term" value="C:chromosome"/>
    <property type="evidence" value="ECO:0007669"/>
    <property type="project" value="UniProtKB-SubCell"/>
</dbReference>
<evidence type="ECO:0000256" key="4">
    <source>
        <dbReference type="ARBA" id="ARBA00022679"/>
    </source>
</evidence>
<comment type="caution">
    <text evidence="7">The sequence shown here is derived from an EMBL/GenBank/DDBJ whole genome shotgun (WGS) entry which is preliminary data.</text>
</comment>
<keyword evidence="3" id="KW-0489">Methyltransferase</keyword>
<protein>
    <recommendedName>
        <fullName evidence="6">SET domain-containing protein</fullName>
    </recommendedName>
</protein>
<dbReference type="SUPFAM" id="SSF82199">
    <property type="entry name" value="SET domain"/>
    <property type="match status" value="1"/>
</dbReference>
<feature type="domain" description="SET" evidence="6">
    <location>
        <begin position="7"/>
        <end position="111"/>
    </location>
</feature>
<evidence type="ECO:0000256" key="3">
    <source>
        <dbReference type="ARBA" id="ARBA00022603"/>
    </source>
</evidence>
<reference evidence="7 8" key="1">
    <citation type="journal article" date="2016" name="Nat. Commun.">
        <title>Thousands of microbial genomes shed light on interconnected biogeochemical processes in an aquifer system.</title>
        <authorList>
            <person name="Anantharaman K."/>
            <person name="Brown C.T."/>
            <person name="Hug L.A."/>
            <person name="Sharon I."/>
            <person name="Castelle C.J."/>
            <person name="Probst A.J."/>
            <person name="Thomas B.C."/>
            <person name="Singh A."/>
            <person name="Wilkins M.J."/>
            <person name="Karaoz U."/>
            <person name="Brodie E.L."/>
            <person name="Williams K.H."/>
            <person name="Hubbard S.S."/>
            <person name="Banfield J.F."/>
        </authorList>
    </citation>
    <scope>NUCLEOTIDE SEQUENCE [LARGE SCALE GENOMIC DNA]</scope>
</reference>
<evidence type="ECO:0000313" key="8">
    <source>
        <dbReference type="Proteomes" id="UP000178558"/>
    </source>
</evidence>
<evidence type="ECO:0000259" key="6">
    <source>
        <dbReference type="PROSITE" id="PS50280"/>
    </source>
</evidence>
<evidence type="ECO:0000256" key="2">
    <source>
        <dbReference type="ARBA" id="ARBA00022454"/>
    </source>
</evidence>
<keyword evidence="4" id="KW-0808">Transferase</keyword>
<organism evidence="7 8">
    <name type="scientific">Candidatus Roizmanbacteria bacterium RIFCSPLOWO2_01_FULL_40_42</name>
    <dbReference type="NCBI Taxonomy" id="1802066"/>
    <lineage>
        <taxon>Bacteria</taxon>
        <taxon>Candidatus Roizmaniibacteriota</taxon>
    </lineage>
</organism>
<gene>
    <name evidence="7" type="ORF">A3B50_04540</name>
</gene>
<dbReference type="SMART" id="SM00317">
    <property type="entry name" value="SET"/>
    <property type="match status" value="1"/>
</dbReference>
<dbReference type="EMBL" id="MGAQ01000012">
    <property type="protein sequence ID" value="OGK50737.1"/>
    <property type="molecule type" value="Genomic_DNA"/>
</dbReference>
<dbReference type="PROSITE" id="PS50280">
    <property type="entry name" value="SET"/>
    <property type="match status" value="1"/>
</dbReference>
<keyword evidence="5" id="KW-0949">S-adenosyl-L-methionine</keyword>
<accession>A0A1F7J551</accession>
<evidence type="ECO:0000256" key="1">
    <source>
        <dbReference type="ARBA" id="ARBA00004286"/>
    </source>
</evidence>
<evidence type="ECO:0000313" key="7">
    <source>
        <dbReference type="EMBL" id="OGK50737.1"/>
    </source>
</evidence>
<dbReference type="GO" id="GO:0032259">
    <property type="term" value="P:methylation"/>
    <property type="evidence" value="ECO:0007669"/>
    <property type="project" value="UniProtKB-KW"/>
</dbReference>
<keyword evidence="2" id="KW-0158">Chromosome</keyword>
<name>A0A1F7J551_9BACT</name>
<dbReference type="AlphaFoldDB" id="A0A1F7J551"/>
<dbReference type="InterPro" id="IPR050777">
    <property type="entry name" value="SET2_Histone-Lys_MeTrsfase"/>
</dbReference>
<dbReference type="GO" id="GO:0008168">
    <property type="term" value="F:methyltransferase activity"/>
    <property type="evidence" value="ECO:0007669"/>
    <property type="project" value="UniProtKB-KW"/>
</dbReference>
<dbReference type="InterPro" id="IPR001214">
    <property type="entry name" value="SET_dom"/>
</dbReference>
<sequence>MFLINSSSYKIKKTKNKGRGVFLTKDLEGGTVIGDYLGKIVSHEEEEDSNVFYGMTRNDDEMILPDPDTAGVNYINHSCAPNCAMYPYKGHMLIVALRKIFTGEELSYLYLVDPEEGLTFYYACKCGAPWCRGSMVTSWEYSKKFWDTFIVKKQGKDYAKKLASFGKELPPLKAYPKKVKDETIYDLFGSLKKSPITVADKKLPSKVILRKKIRETGRRLRFPKIGTTVIGVLYNGLLITS</sequence>
<dbReference type="InterPro" id="IPR046341">
    <property type="entry name" value="SET_dom_sf"/>
</dbReference>
<dbReference type="Gene3D" id="2.170.270.10">
    <property type="entry name" value="SET domain"/>
    <property type="match status" value="1"/>
</dbReference>
<dbReference type="Pfam" id="PF00856">
    <property type="entry name" value="SET"/>
    <property type="match status" value="1"/>
</dbReference>
<dbReference type="Proteomes" id="UP000178558">
    <property type="component" value="Unassembled WGS sequence"/>
</dbReference>
<evidence type="ECO:0000256" key="5">
    <source>
        <dbReference type="ARBA" id="ARBA00022691"/>
    </source>
</evidence>
<dbReference type="PANTHER" id="PTHR22884">
    <property type="entry name" value="SET DOMAIN PROTEINS"/>
    <property type="match status" value="1"/>
</dbReference>
<proteinExistence type="predicted"/>
<comment type="subcellular location">
    <subcellularLocation>
        <location evidence="1">Chromosome</location>
    </subcellularLocation>
</comment>